<evidence type="ECO:0000256" key="6">
    <source>
        <dbReference type="ARBA" id="ARBA00012404"/>
    </source>
</evidence>
<dbReference type="PIRSF" id="PIRSF001500">
    <property type="entry name" value="Chor_mut_pdt_Ppr"/>
    <property type="match status" value="1"/>
</dbReference>
<comment type="catalytic activity">
    <reaction evidence="18">
        <text>prephenate + H(+) = 3-phenylpyruvate + CO2 + H2O</text>
        <dbReference type="Rhea" id="RHEA:21648"/>
        <dbReference type="ChEBI" id="CHEBI:15377"/>
        <dbReference type="ChEBI" id="CHEBI:15378"/>
        <dbReference type="ChEBI" id="CHEBI:16526"/>
        <dbReference type="ChEBI" id="CHEBI:18005"/>
        <dbReference type="ChEBI" id="CHEBI:29934"/>
        <dbReference type="EC" id="4.2.1.51"/>
    </reaction>
</comment>
<feature type="domain" description="Chorismate mutase" evidence="20">
    <location>
        <begin position="4"/>
        <end position="94"/>
    </location>
</feature>
<dbReference type="GO" id="GO:0009094">
    <property type="term" value="P:L-phenylalanine biosynthetic process"/>
    <property type="evidence" value="ECO:0007669"/>
    <property type="project" value="UniProtKB-KW"/>
</dbReference>
<evidence type="ECO:0000256" key="13">
    <source>
        <dbReference type="ARBA" id="ARBA00023235"/>
    </source>
</evidence>
<keyword evidence="13" id="KW-0413">Isomerase</keyword>
<evidence type="ECO:0000256" key="12">
    <source>
        <dbReference type="ARBA" id="ARBA00023222"/>
    </source>
</evidence>
<dbReference type="GO" id="GO:0004664">
    <property type="term" value="F:prephenate dehydratase activity"/>
    <property type="evidence" value="ECO:0007669"/>
    <property type="project" value="UniProtKB-EC"/>
</dbReference>
<dbReference type="PANTHER" id="PTHR21022">
    <property type="entry name" value="PREPHENATE DEHYDRATASE P PROTEIN"/>
    <property type="match status" value="1"/>
</dbReference>
<keyword evidence="10" id="KW-0028">Amino-acid biosynthesis</keyword>
<dbReference type="Gene3D" id="3.30.70.260">
    <property type="match status" value="1"/>
</dbReference>
<dbReference type="CDD" id="cd13630">
    <property type="entry name" value="PBP2_PDT_1"/>
    <property type="match status" value="1"/>
</dbReference>
<evidence type="ECO:0000256" key="17">
    <source>
        <dbReference type="ARBA" id="ARBA00031520"/>
    </source>
</evidence>
<dbReference type="InterPro" id="IPR010957">
    <property type="entry name" value="G/b/e-P-prot_chorismate_mutase"/>
</dbReference>
<dbReference type="GO" id="GO:0004106">
    <property type="term" value="F:chorismate mutase activity"/>
    <property type="evidence" value="ECO:0007669"/>
    <property type="project" value="UniProtKB-EC"/>
</dbReference>
<comment type="subcellular location">
    <subcellularLocation>
        <location evidence="3">Cytoplasm</location>
    </subcellularLocation>
</comment>
<evidence type="ECO:0000256" key="10">
    <source>
        <dbReference type="ARBA" id="ARBA00022605"/>
    </source>
</evidence>
<dbReference type="SUPFAM" id="SSF48600">
    <property type="entry name" value="Chorismate mutase II"/>
    <property type="match status" value="1"/>
</dbReference>
<evidence type="ECO:0000256" key="4">
    <source>
        <dbReference type="ARBA" id="ARBA00004741"/>
    </source>
</evidence>
<sequence length="364" mass="41666">MQTDSVETELLKLRYTIDSLDEQILHLLNQRLDVVKKVGELKRANNSIIYRPEREKSIVDRLTQLSSGLLTRPAIEAIFQEIFAVARNIELPERIAYLGPEGSFTHQAAESRFGAISEYMAMGSIRSVFDSVETERARFGIVPIENNQEGSVIETIDLLSEKDVKIVAEILMPVHFTFASKCDKLTDIRRIYSKDIAFRQCQKFLTDYFEGISVEYIPVESTSKAARKISEEPNSAAICSHIAAKLYNIPILFNNIEDSQSNATRFFIIGKNFVNQRSGNDKTTFVVNLPDSDKPGSLFHFLEEFNKRNINITKIDSRPVRNKGKFQSWFYLDFDGHIDDQSVHDIYTLHRQHIKWVGSYVKLG</sequence>
<keyword evidence="25" id="KW-1185">Reference proteome</keyword>
<name>A0AAE3QWD4_9BACT</name>
<gene>
    <name evidence="23" type="primary">pheA</name>
    <name evidence="23" type="ORF">QNI16_26265</name>
    <name evidence="24" type="ORF">QNI19_34835</name>
</gene>
<evidence type="ECO:0000259" key="21">
    <source>
        <dbReference type="PROSITE" id="PS51171"/>
    </source>
</evidence>
<comment type="pathway">
    <text evidence="4">Amino-acid biosynthesis; L-phenylalanine biosynthesis; phenylpyruvate from prephenate: step 1/1.</text>
</comment>
<feature type="domain" description="Prephenate dehydratase" evidence="21">
    <location>
        <begin position="94"/>
        <end position="271"/>
    </location>
</feature>
<dbReference type="EMBL" id="JASJOT010000041">
    <property type="protein sequence ID" value="MDJ1498171.1"/>
    <property type="molecule type" value="Genomic_DNA"/>
</dbReference>
<comment type="pathway">
    <text evidence="5">Metabolic intermediate biosynthesis; prephenate biosynthesis; prephenate from chorismate: step 1/1.</text>
</comment>
<dbReference type="Pfam" id="PF01817">
    <property type="entry name" value="CM_2"/>
    <property type="match status" value="1"/>
</dbReference>
<dbReference type="SUPFAM" id="SSF55021">
    <property type="entry name" value="ACT-like"/>
    <property type="match status" value="1"/>
</dbReference>
<dbReference type="EMBL" id="JASJOS010000013">
    <property type="protein sequence ID" value="MDJ1484029.1"/>
    <property type="molecule type" value="Genomic_DNA"/>
</dbReference>
<dbReference type="InterPro" id="IPR036263">
    <property type="entry name" value="Chorismate_II_sf"/>
</dbReference>
<evidence type="ECO:0000256" key="14">
    <source>
        <dbReference type="ARBA" id="ARBA00023239"/>
    </source>
</evidence>
<dbReference type="Gene3D" id="1.20.59.10">
    <property type="entry name" value="Chorismate mutase"/>
    <property type="match status" value="1"/>
</dbReference>
<protein>
    <recommendedName>
        <fullName evidence="8">Bifunctional chorismate mutase/prephenate dehydratase</fullName>
        <ecNumber evidence="7">4.2.1.51</ecNumber>
        <ecNumber evidence="6">5.4.99.5</ecNumber>
    </recommendedName>
    <alternativeName>
        <fullName evidence="17">Chorismate mutase-prephenate dehydratase</fullName>
    </alternativeName>
    <alternativeName>
        <fullName evidence="16">p-protein</fullName>
    </alternativeName>
</protein>
<dbReference type="InterPro" id="IPR036979">
    <property type="entry name" value="CM_dom_sf"/>
</dbReference>
<evidence type="ECO:0000256" key="18">
    <source>
        <dbReference type="ARBA" id="ARBA00047848"/>
    </source>
</evidence>
<dbReference type="InterPro" id="IPR002912">
    <property type="entry name" value="ACT_dom"/>
</dbReference>
<evidence type="ECO:0000256" key="16">
    <source>
        <dbReference type="ARBA" id="ARBA00031175"/>
    </source>
</evidence>
<dbReference type="EC" id="5.4.99.5" evidence="6"/>
<dbReference type="PROSITE" id="PS51671">
    <property type="entry name" value="ACT"/>
    <property type="match status" value="1"/>
</dbReference>
<evidence type="ECO:0000256" key="11">
    <source>
        <dbReference type="ARBA" id="ARBA00023141"/>
    </source>
</evidence>
<keyword evidence="12" id="KW-0584">Phenylalanine biosynthesis</keyword>
<evidence type="ECO:0000259" key="20">
    <source>
        <dbReference type="PROSITE" id="PS51168"/>
    </source>
</evidence>
<evidence type="ECO:0000256" key="8">
    <source>
        <dbReference type="ARBA" id="ARBA00014401"/>
    </source>
</evidence>
<evidence type="ECO:0000256" key="15">
    <source>
        <dbReference type="ARBA" id="ARBA00023268"/>
    </source>
</evidence>
<dbReference type="Proteomes" id="UP001228581">
    <property type="component" value="Unassembled WGS sequence"/>
</dbReference>
<feature type="site" description="Essential for prephenate dehydratase activity" evidence="19">
    <location>
        <position position="264"/>
    </location>
</feature>
<dbReference type="Pfam" id="PF00800">
    <property type="entry name" value="PDT"/>
    <property type="match status" value="1"/>
</dbReference>
<dbReference type="PROSITE" id="PS51168">
    <property type="entry name" value="CHORISMATE_MUT_2"/>
    <property type="match status" value="1"/>
</dbReference>
<evidence type="ECO:0000256" key="3">
    <source>
        <dbReference type="ARBA" id="ARBA00004496"/>
    </source>
</evidence>
<dbReference type="InterPro" id="IPR045865">
    <property type="entry name" value="ACT-like_dom_sf"/>
</dbReference>
<evidence type="ECO:0000313" key="26">
    <source>
        <dbReference type="Proteomes" id="UP001241110"/>
    </source>
</evidence>
<dbReference type="RefSeq" id="WP_313984759.1">
    <property type="nucleotide sequence ID" value="NZ_JASJOS010000013.1"/>
</dbReference>
<comment type="catalytic activity">
    <reaction evidence="1">
        <text>chorismate = prephenate</text>
        <dbReference type="Rhea" id="RHEA:13897"/>
        <dbReference type="ChEBI" id="CHEBI:29748"/>
        <dbReference type="ChEBI" id="CHEBI:29934"/>
        <dbReference type="EC" id="5.4.99.5"/>
    </reaction>
</comment>
<feature type="domain" description="ACT" evidence="22">
    <location>
        <begin position="286"/>
        <end position="364"/>
    </location>
</feature>
<comment type="caution">
    <text evidence="23">The sequence shown here is derived from an EMBL/GenBank/DDBJ whole genome shotgun (WGS) entry which is preliminary data.</text>
</comment>
<accession>A0AAE3QWD4</accession>
<dbReference type="SUPFAM" id="SSF53850">
    <property type="entry name" value="Periplasmic binding protein-like II"/>
    <property type="match status" value="1"/>
</dbReference>
<evidence type="ECO:0000256" key="9">
    <source>
        <dbReference type="ARBA" id="ARBA00022490"/>
    </source>
</evidence>
<dbReference type="Proteomes" id="UP001241110">
    <property type="component" value="Unassembled WGS sequence"/>
</dbReference>
<dbReference type="PROSITE" id="PS51171">
    <property type="entry name" value="PREPHENATE_DEHYDR_3"/>
    <property type="match status" value="1"/>
</dbReference>
<evidence type="ECO:0000256" key="7">
    <source>
        <dbReference type="ARBA" id="ARBA00013147"/>
    </source>
</evidence>
<dbReference type="InterPro" id="IPR001086">
    <property type="entry name" value="Preph_deHydtase"/>
</dbReference>
<reference evidence="23 25" key="1">
    <citation type="submission" date="2023-05" db="EMBL/GenBank/DDBJ databases">
        <authorList>
            <person name="Zhang X."/>
        </authorList>
    </citation>
    <scope>NUCLEOTIDE SEQUENCE</scope>
    <source>
        <strain evidence="24 25">DM2B3-1</strain>
        <strain evidence="23">YF14B1</strain>
    </source>
</reference>
<keyword evidence="9" id="KW-0963">Cytoplasm</keyword>
<proteinExistence type="predicted"/>
<keyword evidence="14 23" id="KW-0456">Lyase</keyword>
<dbReference type="PANTHER" id="PTHR21022:SF19">
    <property type="entry name" value="PREPHENATE DEHYDRATASE-RELATED"/>
    <property type="match status" value="1"/>
</dbReference>
<evidence type="ECO:0000256" key="1">
    <source>
        <dbReference type="ARBA" id="ARBA00000824"/>
    </source>
</evidence>
<dbReference type="AlphaFoldDB" id="A0AAE3QWD4"/>
<evidence type="ECO:0000313" key="23">
    <source>
        <dbReference type="EMBL" id="MDJ1484029.1"/>
    </source>
</evidence>
<dbReference type="Gene3D" id="3.40.190.10">
    <property type="entry name" value="Periplasmic binding protein-like II"/>
    <property type="match status" value="2"/>
</dbReference>
<evidence type="ECO:0000259" key="22">
    <source>
        <dbReference type="PROSITE" id="PS51671"/>
    </source>
</evidence>
<dbReference type="GO" id="GO:0005737">
    <property type="term" value="C:cytoplasm"/>
    <property type="evidence" value="ECO:0007669"/>
    <property type="project" value="UniProtKB-SubCell"/>
</dbReference>
<dbReference type="CDD" id="cd04905">
    <property type="entry name" value="ACT_CM-PDT"/>
    <property type="match status" value="1"/>
</dbReference>
<dbReference type="GO" id="GO:0046417">
    <property type="term" value="P:chorismate metabolic process"/>
    <property type="evidence" value="ECO:0007669"/>
    <property type="project" value="InterPro"/>
</dbReference>
<dbReference type="InterPro" id="IPR008242">
    <property type="entry name" value="Chor_mutase/pphenate_deHydtase"/>
</dbReference>
<evidence type="ECO:0000313" key="25">
    <source>
        <dbReference type="Proteomes" id="UP001228581"/>
    </source>
</evidence>
<dbReference type="NCBIfam" id="TIGR01807">
    <property type="entry name" value="CM_P2"/>
    <property type="match status" value="1"/>
</dbReference>
<dbReference type="SMART" id="SM00830">
    <property type="entry name" value="CM_2"/>
    <property type="match status" value="1"/>
</dbReference>
<keyword evidence="15" id="KW-0511">Multifunctional enzyme</keyword>
<keyword evidence="11" id="KW-0057">Aromatic amino acid biosynthesis</keyword>
<organism evidence="23 26">
    <name type="scientific">Xanthocytophaga flava</name>
    <dbReference type="NCBI Taxonomy" id="3048013"/>
    <lineage>
        <taxon>Bacteria</taxon>
        <taxon>Pseudomonadati</taxon>
        <taxon>Bacteroidota</taxon>
        <taxon>Cytophagia</taxon>
        <taxon>Cytophagales</taxon>
        <taxon>Rhodocytophagaceae</taxon>
        <taxon>Xanthocytophaga</taxon>
    </lineage>
</organism>
<evidence type="ECO:0000313" key="24">
    <source>
        <dbReference type="EMBL" id="MDJ1498171.1"/>
    </source>
</evidence>
<evidence type="ECO:0000256" key="2">
    <source>
        <dbReference type="ARBA" id="ARBA00002364"/>
    </source>
</evidence>
<dbReference type="InterPro" id="IPR002701">
    <property type="entry name" value="CM_II_prokaryot"/>
</dbReference>
<dbReference type="NCBIfam" id="NF008865">
    <property type="entry name" value="PRK11898.1"/>
    <property type="match status" value="1"/>
</dbReference>
<dbReference type="EC" id="4.2.1.51" evidence="7"/>
<evidence type="ECO:0000256" key="5">
    <source>
        <dbReference type="ARBA" id="ARBA00004817"/>
    </source>
</evidence>
<evidence type="ECO:0000256" key="19">
    <source>
        <dbReference type="PIRSR" id="PIRSR001500-2"/>
    </source>
</evidence>
<comment type="function">
    <text evidence="2">Catalyzes the Claisen rearrangement of chorismate to prephenate and the decarboxylation/dehydration of prephenate to phenylpyruvate.</text>
</comment>